<dbReference type="Pfam" id="PF13622">
    <property type="entry name" value="4HBT_3"/>
    <property type="match status" value="1"/>
</dbReference>
<dbReference type="SUPFAM" id="SSF54637">
    <property type="entry name" value="Thioesterase/thiol ester dehydrase-isomerase"/>
    <property type="match status" value="2"/>
</dbReference>
<evidence type="ECO:0000256" key="2">
    <source>
        <dbReference type="ARBA" id="ARBA00022801"/>
    </source>
</evidence>
<dbReference type="EMBL" id="JAUCBP010000007">
    <property type="protein sequence ID" value="MDM7860891.1"/>
    <property type="molecule type" value="Genomic_DNA"/>
</dbReference>
<dbReference type="PANTHER" id="PTHR11066">
    <property type="entry name" value="ACYL-COA THIOESTERASE"/>
    <property type="match status" value="1"/>
</dbReference>
<dbReference type="Gene3D" id="2.40.160.210">
    <property type="entry name" value="Acyl-CoA thioesterase, double hotdog domain"/>
    <property type="match status" value="1"/>
</dbReference>
<organism evidence="5 6">
    <name type="scientific">Alteromonas arenosi</name>
    <dbReference type="NCBI Taxonomy" id="3055817"/>
    <lineage>
        <taxon>Bacteria</taxon>
        <taxon>Pseudomonadati</taxon>
        <taxon>Pseudomonadota</taxon>
        <taxon>Gammaproteobacteria</taxon>
        <taxon>Alteromonadales</taxon>
        <taxon>Alteromonadaceae</taxon>
        <taxon>Alteromonas/Salinimonas group</taxon>
        <taxon>Alteromonas</taxon>
    </lineage>
</organism>
<gene>
    <name evidence="5" type="ORF">QTP81_09815</name>
</gene>
<accession>A0ABT7SXG8</accession>
<dbReference type="InterPro" id="IPR025652">
    <property type="entry name" value="TesB_C"/>
</dbReference>
<dbReference type="PANTHER" id="PTHR11066:SF34">
    <property type="entry name" value="ACYL-COENZYME A THIOESTERASE 8"/>
    <property type="match status" value="1"/>
</dbReference>
<keyword evidence="2" id="KW-0378">Hydrolase</keyword>
<dbReference type="RefSeq" id="WP_289365174.1">
    <property type="nucleotide sequence ID" value="NZ_JAUCBP010000007.1"/>
</dbReference>
<proteinExistence type="inferred from homology"/>
<name>A0ABT7SXG8_9ALTE</name>
<evidence type="ECO:0000313" key="5">
    <source>
        <dbReference type="EMBL" id="MDM7860891.1"/>
    </source>
</evidence>
<comment type="similarity">
    <text evidence="1">Belongs to the C/M/P thioester hydrolase family.</text>
</comment>
<evidence type="ECO:0000259" key="3">
    <source>
        <dbReference type="Pfam" id="PF02551"/>
    </source>
</evidence>
<evidence type="ECO:0000313" key="6">
    <source>
        <dbReference type="Proteomes" id="UP001234343"/>
    </source>
</evidence>
<keyword evidence="6" id="KW-1185">Reference proteome</keyword>
<comment type="caution">
    <text evidence="5">The sequence shown here is derived from an EMBL/GenBank/DDBJ whole genome shotgun (WGS) entry which is preliminary data.</text>
</comment>
<dbReference type="CDD" id="cd03445">
    <property type="entry name" value="Thioesterase_II_repeat2"/>
    <property type="match status" value="1"/>
</dbReference>
<protein>
    <submittedName>
        <fullName evidence="5">Acyl-CoA thioesterase II</fullName>
    </submittedName>
</protein>
<dbReference type="InterPro" id="IPR049449">
    <property type="entry name" value="TesB_ACOT8-like_N"/>
</dbReference>
<dbReference type="Proteomes" id="UP001234343">
    <property type="component" value="Unassembled WGS sequence"/>
</dbReference>
<evidence type="ECO:0000256" key="1">
    <source>
        <dbReference type="ARBA" id="ARBA00006538"/>
    </source>
</evidence>
<evidence type="ECO:0000259" key="4">
    <source>
        <dbReference type="Pfam" id="PF13622"/>
    </source>
</evidence>
<dbReference type="InterPro" id="IPR029069">
    <property type="entry name" value="HotDog_dom_sf"/>
</dbReference>
<dbReference type="CDD" id="cd03444">
    <property type="entry name" value="Thioesterase_II_repeat1"/>
    <property type="match status" value="1"/>
</dbReference>
<sequence>MTQIASLEELMALETLDASLYRGISWDLGFRALFGGQVLGQSLEAATRTVPDDRVCHSYHSYFLLPGDASKPVIYEVENVRDGGSFSTRRVKAIQNGKNIFYMTASFQVQEDNLTHQFAEMPDAPDCESTLSDVEFYEQNGHLIGKGMRNAMHYHKAIDLRTVEAMKPYSTEITVPQKQVWLRAPVTLPNTDSLHRAVLAYASDFHFLGTALQPHGVAINDPKLRIATIDHSIWFHQEVNINEWHLYVMESPKSGNARGLVNGKIFNQHGVLVASTAQEGLVRYTGGK</sequence>
<reference evidence="5 6" key="1">
    <citation type="submission" date="2023-06" db="EMBL/GenBank/DDBJ databases">
        <title>Alteromonas sp. ASW11-36 isolated from intertidal sand.</title>
        <authorList>
            <person name="Li Y."/>
        </authorList>
    </citation>
    <scope>NUCLEOTIDE SEQUENCE [LARGE SCALE GENOMIC DNA]</scope>
    <source>
        <strain evidence="5 6">ASW11-36</strain>
    </source>
</reference>
<dbReference type="InterPro" id="IPR003703">
    <property type="entry name" value="Acyl_CoA_thio"/>
</dbReference>
<feature type="domain" description="Acyl-CoA thioesterase 2 C-terminal" evidence="3">
    <location>
        <begin position="165"/>
        <end position="281"/>
    </location>
</feature>
<dbReference type="Pfam" id="PF02551">
    <property type="entry name" value="Acyl_CoA_thio"/>
    <property type="match status" value="1"/>
</dbReference>
<feature type="domain" description="Acyl-CoA thioesterase-like N-terminal HotDog" evidence="4">
    <location>
        <begin position="26"/>
        <end position="108"/>
    </location>
</feature>
<dbReference type="InterPro" id="IPR042171">
    <property type="entry name" value="Acyl-CoA_hotdog"/>
</dbReference>